<reference evidence="1" key="1">
    <citation type="journal article" date="2014" name="Int. J. Syst. Evol. Microbiol.">
        <title>Complete genome sequence of Corynebacterium casei LMG S-19264T (=DSM 44701T), isolated from a smear-ripened cheese.</title>
        <authorList>
            <consortium name="US DOE Joint Genome Institute (JGI-PGF)"/>
            <person name="Walter F."/>
            <person name="Albersmeier A."/>
            <person name="Kalinowski J."/>
            <person name="Ruckert C."/>
        </authorList>
    </citation>
    <scope>NUCLEOTIDE SEQUENCE</scope>
    <source>
        <strain evidence="1">VKM B-2484</strain>
    </source>
</reference>
<dbReference type="RefSeq" id="WP_246544675.1">
    <property type="nucleotide sequence ID" value="NZ_BSFJ01000016.1"/>
</dbReference>
<comment type="caution">
    <text evidence="1">The sequence shown here is derived from an EMBL/GenBank/DDBJ whole genome shotgun (WGS) entry which is preliminary data.</text>
</comment>
<accession>A0A9W6MZU2</accession>
<evidence type="ECO:0008006" key="3">
    <source>
        <dbReference type="Google" id="ProtNLM"/>
    </source>
</evidence>
<sequence>MSGEQTFHGLFWGNNTDLSEVMALAADGNIQHTIKIIGFEQINEYLDLPCDNKIVGRTVVKF</sequence>
<dbReference type="AlphaFoldDB" id="A0A9W6MZU2"/>
<protein>
    <recommendedName>
        <fullName evidence="3">Alcohol dehydrogenase</fullName>
    </recommendedName>
</protein>
<keyword evidence="2" id="KW-1185">Reference proteome</keyword>
<name>A0A9W6MZU2_9HYPH</name>
<evidence type="ECO:0000313" key="2">
    <source>
        <dbReference type="Proteomes" id="UP001143370"/>
    </source>
</evidence>
<organism evidence="1 2">
    <name type="scientific">Ancylobacter dichloromethanicus</name>
    <dbReference type="NCBI Taxonomy" id="518825"/>
    <lineage>
        <taxon>Bacteria</taxon>
        <taxon>Pseudomonadati</taxon>
        <taxon>Pseudomonadota</taxon>
        <taxon>Alphaproteobacteria</taxon>
        <taxon>Hyphomicrobiales</taxon>
        <taxon>Xanthobacteraceae</taxon>
        <taxon>Ancylobacter</taxon>
    </lineage>
</organism>
<evidence type="ECO:0000313" key="1">
    <source>
        <dbReference type="EMBL" id="GLK72493.1"/>
    </source>
</evidence>
<dbReference type="EMBL" id="BSFJ01000016">
    <property type="protein sequence ID" value="GLK72493.1"/>
    <property type="molecule type" value="Genomic_DNA"/>
</dbReference>
<reference evidence="1" key="2">
    <citation type="submission" date="2023-01" db="EMBL/GenBank/DDBJ databases">
        <authorList>
            <person name="Sun Q."/>
            <person name="Evtushenko L."/>
        </authorList>
    </citation>
    <scope>NUCLEOTIDE SEQUENCE</scope>
    <source>
        <strain evidence="1">VKM B-2484</strain>
    </source>
</reference>
<gene>
    <name evidence="1" type="ORF">GCM10017643_26090</name>
</gene>
<dbReference type="Gene3D" id="3.90.180.10">
    <property type="entry name" value="Medium-chain alcohol dehydrogenases, catalytic domain"/>
    <property type="match status" value="1"/>
</dbReference>
<dbReference type="Proteomes" id="UP001143370">
    <property type="component" value="Unassembled WGS sequence"/>
</dbReference>
<proteinExistence type="predicted"/>